<protein>
    <submittedName>
        <fullName evidence="1">Putative ATPase</fullName>
    </submittedName>
</protein>
<keyword evidence="2" id="KW-1185">Reference proteome</keyword>
<dbReference type="eggNOG" id="COG4637">
    <property type="taxonomic scope" value="Bacteria"/>
</dbReference>
<dbReference type="AlphaFoldDB" id="A0A078L2J7"/>
<reference evidence="1 2" key="1">
    <citation type="submission" date="2014-06" db="EMBL/GenBank/DDBJ databases">
        <authorList>
            <person name="Urmite Genomes Urmite Genomes"/>
        </authorList>
    </citation>
    <scope>NUCLEOTIDE SEQUENCE [LARGE SCALE GENOMIC DNA]</scope>
</reference>
<dbReference type="EMBL" id="CCSB01000005">
    <property type="protein sequence ID" value="CDZ79422.1"/>
    <property type="molecule type" value="Genomic_DNA"/>
</dbReference>
<name>A0A078L2J7_9GAMM</name>
<organism evidence="1 2">
    <name type="scientific">Legionella massiliensis</name>
    <dbReference type="NCBI Taxonomy" id="1034943"/>
    <lineage>
        <taxon>Bacteria</taxon>
        <taxon>Pseudomonadati</taxon>
        <taxon>Pseudomonadota</taxon>
        <taxon>Gammaproteobacteria</taxon>
        <taxon>Legionellales</taxon>
        <taxon>Legionellaceae</taxon>
        <taxon>Legionella</taxon>
    </lineage>
</organism>
<evidence type="ECO:0000313" key="2">
    <source>
        <dbReference type="Proteomes" id="UP000044071"/>
    </source>
</evidence>
<sequence>MFGLDPEVKEEYVWFGETRRPSSMLIERKVCSAWITNQDGQHISYPVGLSQSESVLSQLQDPHLYPELFALSKEIKKWRFYHHFRTDHESSIRTPQIGTRTQVLGNDGYNLAAALQTIIETGNRELLAESVDRPSQVQN</sequence>
<accession>A0A078L2J7</accession>
<dbReference type="Proteomes" id="UP000044071">
    <property type="component" value="Unassembled WGS sequence"/>
</dbReference>
<evidence type="ECO:0000313" key="1">
    <source>
        <dbReference type="EMBL" id="CDZ79422.1"/>
    </source>
</evidence>
<proteinExistence type="predicted"/>
<gene>
    <name evidence="1" type="ORF">BN59_03740</name>
</gene>